<evidence type="ECO:0000256" key="1">
    <source>
        <dbReference type="ARBA" id="ARBA00009175"/>
    </source>
</evidence>
<dbReference type="Pfam" id="PF13531">
    <property type="entry name" value="SBP_bac_11"/>
    <property type="match status" value="1"/>
</dbReference>
<evidence type="ECO:0008006" key="7">
    <source>
        <dbReference type="Google" id="ProtNLM"/>
    </source>
</evidence>
<accession>A0ABM7P9Q7</accession>
<evidence type="ECO:0000256" key="2">
    <source>
        <dbReference type="ARBA" id="ARBA00022723"/>
    </source>
</evidence>
<feature type="signal peptide" evidence="4">
    <location>
        <begin position="1"/>
        <end position="22"/>
    </location>
</feature>
<reference evidence="5" key="1">
    <citation type="journal article" date="2022" name="Arch. Microbiol.">
        <title>Pseudodesulfovibrio sediminis sp. nov., a mesophilic and neutrophilic sulfate-reducing bacterium isolated from sediment of a brackish lake.</title>
        <authorList>
            <person name="Takahashi A."/>
            <person name="Kojima H."/>
            <person name="Watanabe M."/>
            <person name="Fukui M."/>
        </authorList>
    </citation>
    <scope>NUCLEOTIDE SEQUENCE</scope>
    <source>
        <strain evidence="5">SF6</strain>
    </source>
</reference>
<dbReference type="EMBL" id="AP024485">
    <property type="protein sequence ID" value="BCS89810.1"/>
    <property type="molecule type" value="Genomic_DNA"/>
</dbReference>
<dbReference type="InterPro" id="IPR005950">
    <property type="entry name" value="ModA"/>
</dbReference>
<dbReference type="NCBIfam" id="TIGR01256">
    <property type="entry name" value="modA"/>
    <property type="match status" value="1"/>
</dbReference>
<dbReference type="PANTHER" id="PTHR30632">
    <property type="entry name" value="MOLYBDATE-BINDING PERIPLASMIC PROTEIN"/>
    <property type="match status" value="1"/>
</dbReference>
<dbReference type="PANTHER" id="PTHR30632:SF14">
    <property type="entry name" value="TUNGSTATE_MOLYBDATE_CHROMATE-BINDING PROTEIN MODA"/>
    <property type="match status" value="1"/>
</dbReference>
<keyword evidence="2" id="KW-0479">Metal-binding</keyword>
<gene>
    <name evidence="5" type="ORF">PSDVSF_30520</name>
</gene>
<evidence type="ECO:0000256" key="3">
    <source>
        <dbReference type="ARBA" id="ARBA00022729"/>
    </source>
</evidence>
<organism evidence="5 6">
    <name type="scientific">Pseudodesulfovibrio sediminis</name>
    <dbReference type="NCBI Taxonomy" id="2810563"/>
    <lineage>
        <taxon>Bacteria</taxon>
        <taxon>Pseudomonadati</taxon>
        <taxon>Thermodesulfobacteriota</taxon>
        <taxon>Desulfovibrionia</taxon>
        <taxon>Desulfovibrionales</taxon>
        <taxon>Desulfovibrionaceae</taxon>
    </lineage>
</organism>
<dbReference type="SUPFAM" id="SSF53850">
    <property type="entry name" value="Periplasmic binding protein-like II"/>
    <property type="match status" value="1"/>
</dbReference>
<evidence type="ECO:0000256" key="4">
    <source>
        <dbReference type="SAM" id="SignalP"/>
    </source>
</evidence>
<dbReference type="RefSeq" id="WP_229591766.1">
    <property type="nucleotide sequence ID" value="NZ_AP024485.1"/>
</dbReference>
<keyword evidence="6" id="KW-1185">Reference proteome</keyword>
<proteinExistence type="inferred from homology"/>
<protein>
    <recommendedName>
        <fullName evidence="7">Molybdenum ABC transporter, periplasmic molybdate-binding protein</fullName>
    </recommendedName>
</protein>
<comment type="similarity">
    <text evidence="1">Belongs to the bacterial solute-binding protein ModA family.</text>
</comment>
<dbReference type="Proteomes" id="UP001053296">
    <property type="component" value="Chromosome"/>
</dbReference>
<evidence type="ECO:0000313" key="5">
    <source>
        <dbReference type="EMBL" id="BCS89810.1"/>
    </source>
</evidence>
<evidence type="ECO:0000313" key="6">
    <source>
        <dbReference type="Proteomes" id="UP001053296"/>
    </source>
</evidence>
<sequence>MHAIKTILLSALFIIMMTTVAAAENAVLASGAGYKEMVNELNAAYTKKSGQKLDLIYGNMARVTTQAKQSGQVDIVLGDQKFLTKARMPMASTVDLGRGRLVLAFAKSSKFSKVKDLDNPAAGRIALPDTNKAIYGKAAREFLLSSGRLPAIQARLVEVSTVPQVFSYLTTNEVDMGFLNLTHALKVKNKLGGFVIIDEEGYSPITIIASMLKTATHTDEAKAFLAFLNTEEARAIIKKHGL</sequence>
<dbReference type="InterPro" id="IPR050682">
    <property type="entry name" value="ModA/WtpA"/>
</dbReference>
<feature type="chain" id="PRO_5045827463" description="Molybdenum ABC transporter, periplasmic molybdate-binding protein" evidence="4">
    <location>
        <begin position="23"/>
        <end position="242"/>
    </location>
</feature>
<keyword evidence="3 4" id="KW-0732">Signal</keyword>
<dbReference type="Gene3D" id="3.40.190.10">
    <property type="entry name" value="Periplasmic binding protein-like II"/>
    <property type="match status" value="2"/>
</dbReference>
<name>A0ABM7P9Q7_9BACT</name>